<reference evidence="4" key="1">
    <citation type="submission" date="2015-08" db="EMBL/GenBank/DDBJ databases">
        <authorList>
            <person name="Varghese N."/>
        </authorList>
    </citation>
    <scope>NUCLEOTIDE SEQUENCE [LARGE SCALE GENOMIC DNA]</scope>
    <source>
        <strain evidence="4">JCM 18476</strain>
    </source>
</reference>
<dbReference type="PANTHER" id="PTHR10887:SF495">
    <property type="entry name" value="HELICASE SENATAXIN ISOFORM X1-RELATED"/>
    <property type="match status" value="1"/>
</dbReference>
<dbReference type="STRING" id="1137284.GCA_001418205_03635"/>
<dbReference type="InterPro" id="IPR027417">
    <property type="entry name" value="P-loop_NTPase"/>
</dbReference>
<sequence>MALLRYANLGIHRPDILLSKAVSGLGDFYKYLDTTRKFLESTKAVKAIAWEKLDDAQSGVWIQLVEPADICGDFEKNLKLFLDESTDTVYEASPARWKAVGSAARECPNCRSHGKPKMAYATEEHADEIASELGNGLSSYECPDGYGWHLTGKSQSNVGFNKSNAISVLDRNVENDSLLLDRLPDHDYLVIRPNTYQLKCQINALQSLQDTPSIHHLPLLRLFEGKDHAKWPNVPYDEHLFNDDYYVLTDGAREGTSQQREFVNIALNTPDFAFLEGPPGSGKTTAICELILQLIKRGKRILLCASTHVAVDNVLERMMSEENIYRDMVLPVRIGDKSSVSQKAKPWQLEEFVKTERTRLLKHLQQQPHISVSQKLLKSKVGEGKHIVERLVLEAANLVCGTTIGLLQHPDIKNKQSTSPIFDVMIIDEASKTTFQEFLVPAVLAKRWIMVGDPKQLSPYVDDEATEVNLQPCLQDRYQREACADIFSARQINIQKREVSLVCTDDEKTIEFYHQQAKSKNVLVASSKGPKTDLPYASVVLGSSAFIAQNANHLPLDLTTIRGLPALPEKLEMRLAAHSRLTRTKIKTESDSWESQLAWRLARMYEQRLNTESNGSSKTVNKLEEDIKALLPFDSEKDTFTAIDRIRRIALPSILESLQVGFERTEYQKQGTALSDGLPASVLEQRQIRLSYQHRMHPDIAEFSRVHIYHEKALQSPDGQAEKRDWGYRSGSHRCIWHDVKGRKGKEGEITAEVEEILKELSRFDSWAKSNPNVEKNQQKPWEVAVLAFYRAQERAIRRALRKWTGNHHGVRHFYRGEKSSPYIDIQICTVDRFQGHEADFVMLSFANNHPTSFLESPNRLNVAITRAKHQLIVYGNRPAMQKASGVLGTFASNSYWSTTIETESQEAL</sequence>
<dbReference type="EMBL" id="CYHG01000019">
    <property type="protein sequence ID" value="CUB06539.1"/>
    <property type="molecule type" value="Genomic_DNA"/>
</dbReference>
<dbReference type="Pfam" id="PF13086">
    <property type="entry name" value="AAA_11"/>
    <property type="match status" value="1"/>
</dbReference>
<keyword evidence="4" id="KW-1185">Reference proteome</keyword>
<evidence type="ECO:0000313" key="4">
    <source>
        <dbReference type="Proteomes" id="UP000182769"/>
    </source>
</evidence>
<accession>A0A0K6ITY7</accession>
<dbReference type="Proteomes" id="UP000182769">
    <property type="component" value="Unassembled WGS sequence"/>
</dbReference>
<organism evidence="3 4">
    <name type="scientific">Marinomonas fungiae</name>
    <dbReference type="NCBI Taxonomy" id="1137284"/>
    <lineage>
        <taxon>Bacteria</taxon>
        <taxon>Pseudomonadati</taxon>
        <taxon>Pseudomonadota</taxon>
        <taxon>Gammaproteobacteria</taxon>
        <taxon>Oceanospirillales</taxon>
        <taxon>Oceanospirillaceae</taxon>
        <taxon>Marinomonas</taxon>
    </lineage>
</organism>
<evidence type="ECO:0000259" key="2">
    <source>
        <dbReference type="Pfam" id="PF13087"/>
    </source>
</evidence>
<name>A0A0K6ITY7_9GAMM</name>
<dbReference type="RefSeq" id="WP_055464638.1">
    <property type="nucleotide sequence ID" value="NZ_CYHG01000019.1"/>
</dbReference>
<evidence type="ECO:0000259" key="1">
    <source>
        <dbReference type="Pfam" id="PF13086"/>
    </source>
</evidence>
<protein>
    <submittedName>
        <fullName evidence="3">AAA domain</fullName>
    </submittedName>
</protein>
<dbReference type="InterPro" id="IPR045055">
    <property type="entry name" value="DNA2/NAM7-like"/>
</dbReference>
<dbReference type="InterPro" id="IPR047187">
    <property type="entry name" value="SF1_C_Upf1"/>
</dbReference>
<dbReference type="OrthoDB" id="9757917at2"/>
<dbReference type="Pfam" id="PF13087">
    <property type="entry name" value="AAA_12"/>
    <property type="match status" value="1"/>
</dbReference>
<dbReference type="InterPro" id="IPR041677">
    <property type="entry name" value="DNA2/NAM7_AAA_11"/>
</dbReference>
<dbReference type="GO" id="GO:0004386">
    <property type="term" value="F:helicase activity"/>
    <property type="evidence" value="ECO:0007669"/>
    <property type="project" value="InterPro"/>
</dbReference>
<dbReference type="Gene3D" id="3.40.50.300">
    <property type="entry name" value="P-loop containing nucleotide triphosphate hydrolases"/>
    <property type="match status" value="2"/>
</dbReference>
<feature type="domain" description="DNA2/NAM7 helicase helicase" evidence="1">
    <location>
        <begin position="257"/>
        <end position="358"/>
    </location>
</feature>
<evidence type="ECO:0000313" key="3">
    <source>
        <dbReference type="EMBL" id="CUB06539.1"/>
    </source>
</evidence>
<dbReference type="CDD" id="cd18808">
    <property type="entry name" value="SF1_C_Upf1"/>
    <property type="match status" value="1"/>
</dbReference>
<dbReference type="PANTHER" id="PTHR10887">
    <property type="entry name" value="DNA2/NAM7 HELICASE FAMILY"/>
    <property type="match status" value="1"/>
</dbReference>
<dbReference type="SUPFAM" id="SSF52540">
    <property type="entry name" value="P-loop containing nucleoside triphosphate hydrolases"/>
    <property type="match status" value="2"/>
</dbReference>
<gene>
    <name evidence="3" type="ORF">Ga0061065_11918</name>
</gene>
<proteinExistence type="predicted"/>
<dbReference type="AlphaFoldDB" id="A0A0K6ITY7"/>
<feature type="domain" description="DNA2/NAM7 helicase-like C-terminal" evidence="2">
    <location>
        <begin position="684"/>
        <end position="878"/>
    </location>
</feature>
<dbReference type="InterPro" id="IPR041679">
    <property type="entry name" value="DNA2/NAM7-like_C"/>
</dbReference>